<comment type="caution">
    <text evidence="7">The sequence shown here is derived from an EMBL/GenBank/DDBJ whole genome shotgun (WGS) entry which is preliminary data.</text>
</comment>
<keyword evidence="2 5" id="KW-0812">Transmembrane</keyword>
<evidence type="ECO:0000256" key="1">
    <source>
        <dbReference type="ARBA" id="ARBA00004141"/>
    </source>
</evidence>
<sequence>MTARWFRRLLAALPLSAALMAVAPPSWADGATTITVGGISIPAPTSVVSPGASGGVGATVAPGEVAAGADRAMKSIGGLIGTLIQSAVEASQTIHDESDKFAGALAVITIVIAGVRFASTGNAIVAWGQILEDLAMLGIFASLYMGYQSFATGFYGWFVNLSTKIAGADITNVVSAMFHASGTLFDDFVQSFAGAAWYEYPAHLVAVIPLLLAFVVLILAGLVFLYYSYVGLIQMAIGAVMGQVALALGFSEFTRGFFKTWLDYMISAGMYVVVAACMQRLVGGARWRRRFRRRAGWA</sequence>
<dbReference type="AlphaFoldDB" id="A0AA44Y3R3"/>
<evidence type="ECO:0000256" key="6">
    <source>
        <dbReference type="SAM" id="SignalP"/>
    </source>
</evidence>
<dbReference type="Pfam" id="PF04610">
    <property type="entry name" value="TrbL"/>
    <property type="match status" value="1"/>
</dbReference>
<dbReference type="GO" id="GO:0030255">
    <property type="term" value="P:protein secretion by the type IV secretion system"/>
    <property type="evidence" value="ECO:0007669"/>
    <property type="project" value="InterPro"/>
</dbReference>
<proteinExistence type="predicted"/>
<feature type="transmembrane region" description="Helical" evidence="5">
    <location>
        <begin position="101"/>
        <end position="118"/>
    </location>
</feature>
<evidence type="ECO:0000313" key="7">
    <source>
        <dbReference type="EMBL" id="PRH43686.1"/>
    </source>
</evidence>
<protein>
    <submittedName>
        <fullName evidence="7">Type VI secretion protein</fullName>
    </submittedName>
</protein>
<feature type="transmembrane region" description="Helical" evidence="5">
    <location>
        <begin position="262"/>
        <end position="283"/>
    </location>
</feature>
<gene>
    <name evidence="7" type="ORF">C6T65_03480</name>
</gene>
<keyword evidence="3 5" id="KW-1133">Transmembrane helix</keyword>
<keyword evidence="6" id="KW-0732">Signal</keyword>
<dbReference type="GO" id="GO:0016020">
    <property type="term" value="C:membrane"/>
    <property type="evidence" value="ECO:0007669"/>
    <property type="project" value="UniProtKB-SubCell"/>
</dbReference>
<comment type="subcellular location">
    <subcellularLocation>
        <location evidence="1">Membrane</location>
        <topology evidence="1">Multi-pass membrane protein</topology>
    </subcellularLocation>
</comment>
<accession>A0AA44Y3R3</accession>
<dbReference type="InterPro" id="IPR007688">
    <property type="entry name" value="Conjugal_tfr_TrbL/VirB6"/>
</dbReference>
<feature type="transmembrane region" description="Helical" evidence="5">
    <location>
        <begin position="204"/>
        <end position="225"/>
    </location>
</feature>
<organism evidence="7 8">
    <name type="scientific">Burkholderia vietnamiensis</name>
    <dbReference type="NCBI Taxonomy" id="60552"/>
    <lineage>
        <taxon>Bacteria</taxon>
        <taxon>Pseudomonadati</taxon>
        <taxon>Pseudomonadota</taxon>
        <taxon>Betaproteobacteria</taxon>
        <taxon>Burkholderiales</taxon>
        <taxon>Burkholderiaceae</taxon>
        <taxon>Burkholderia</taxon>
        <taxon>Burkholderia cepacia complex</taxon>
    </lineage>
</organism>
<evidence type="ECO:0000256" key="4">
    <source>
        <dbReference type="ARBA" id="ARBA00023136"/>
    </source>
</evidence>
<reference evidence="7 8" key="1">
    <citation type="submission" date="2018-03" db="EMBL/GenBank/DDBJ databases">
        <authorList>
            <person name="Nguyen K."/>
            <person name="Fouts D."/>
            <person name="Sutton G."/>
        </authorList>
    </citation>
    <scope>NUCLEOTIDE SEQUENCE [LARGE SCALE GENOMIC DNA]</scope>
    <source>
        <strain evidence="7 8">AU3578</strain>
    </source>
</reference>
<name>A0AA44Y3R3_BURVI</name>
<dbReference type="RefSeq" id="WP_105856380.1">
    <property type="nucleotide sequence ID" value="NZ_PVHK01000024.1"/>
</dbReference>
<evidence type="ECO:0000256" key="5">
    <source>
        <dbReference type="SAM" id="Phobius"/>
    </source>
</evidence>
<keyword evidence="4 5" id="KW-0472">Membrane</keyword>
<evidence type="ECO:0000256" key="3">
    <source>
        <dbReference type="ARBA" id="ARBA00022989"/>
    </source>
</evidence>
<feature type="signal peptide" evidence="6">
    <location>
        <begin position="1"/>
        <end position="28"/>
    </location>
</feature>
<feature type="transmembrane region" description="Helical" evidence="5">
    <location>
        <begin position="232"/>
        <end position="250"/>
    </location>
</feature>
<evidence type="ECO:0000313" key="8">
    <source>
        <dbReference type="Proteomes" id="UP000237632"/>
    </source>
</evidence>
<dbReference type="Proteomes" id="UP000237632">
    <property type="component" value="Unassembled WGS sequence"/>
</dbReference>
<dbReference type="EMBL" id="PVHK01000024">
    <property type="protein sequence ID" value="PRH43686.1"/>
    <property type="molecule type" value="Genomic_DNA"/>
</dbReference>
<evidence type="ECO:0000256" key="2">
    <source>
        <dbReference type="ARBA" id="ARBA00022692"/>
    </source>
</evidence>
<feature type="chain" id="PRO_5041320079" evidence="6">
    <location>
        <begin position="29"/>
        <end position="298"/>
    </location>
</feature>